<comment type="caution">
    <text evidence="1">The sequence shown here is derived from an EMBL/GenBank/DDBJ whole genome shotgun (WGS) entry which is preliminary data.</text>
</comment>
<sequence>MPGNALKNSMARSKRKTANKPPTPKESGPQPAKEHNTSSSTTLSAGTASNSTRQQRATRSRTRRILSEAPDDHSSSTLQVDETPSGSPTADSLPSGSSGTEGNTFTLQDAFKQVSREMHKARKENVELKKAQNVQVPPAQNDETAQDTQASNSTQEATKAPGKKRSVEVQPSKEPPAKKAKKIVTNDVLPDDIWDRLLHLGKEFCASELMWLTGNAWDMMLSACPDDGMAADTQSEEDAPEEDEREEPTPREMLIENIPVLVANFFAEKAKGLAPWMVEKEARDRFEKSMKDIRSNAVSNIAAKHAKIFNITSTEFESKSTRSKLTEVQALLKNDQFLYDPKKDTVIDGQFRHPCILMALHIVLWGANSLKEEDARTKTKKTNGFLWSLDKTTDGLLAFITTCIYFVLKSEGIFTELTTGGTDYFDFYVDRLFQLSRMQNQFPNKYKKLMYFYDSKLFKIKTAEQKKKTLNENDKILLHEEETLEDDPEFVPGDDDD</sequence>
<accession>A0ACC1T3P7</accession>
<reference evidence="1" key="1">
    <citation type="submission" date="2022-07" db="EMBL/GenBank/DDBJ databases">
        <title>Genome Sequence of Phlebia brevispora.</title>
        <authorList>
            <person name="Buettner E."/>
        </authorList>
    </citation>
    <scope>NUCLEOTIDE SEQUENCE</scope>
    <source>
        <strain evidence="1">MPL23</strain>
    </source>
</reference>
<protein>
    <submittedName>
        <fullName evidence="1">Uncharacterized protein</fullName>
    </submittedName>
</protein>
<organism evidence="1 2">
    <name type="scientific">Phlebia brevispora</name>
    <dbReference type="NCBI Taxonomy" id="194682"/>
    <lineage>
        <taxon>Eukaryota</taxon>
        <taxon>Fungi</taxon>
        <taxon>Dikarya</taxon>
        <taxon>Basidiomycota</taxon>
        <taxon>Agaricomycotina</taxon>
        <taxon>Agaricomycetes</taxon>
        <taxon>Polyporales</taxon>
        <taxon>Meruliaceae</taxon>
        <taxon>Phlebia</taxon>
    </lineage>
</organism>
<evidence type="ECO:0000313" key="2">
    <source>
        <dbReference type="Proteomes" id="UP001148662"/>
    </source>
</evidence>
<proteinExistence type="predicted"/>
<keyword evidence="2" id="KW-1185">Reference proteome</keyword>
<gene>
    <name evidence="1" type="ORF">NM688_g4303</name>
</gene>
<name>A0ACC1T3P7_9APHY</name>
<dbReference type="Proteomes" id="UP001148662">
    <property type="component" value="Unassembled WGS sequence"/>
</dbReference>
<evidence type="ECO:0000313" key="1">
    <source>
        <dbReference type="EMBL" id="KAJ3552151.1"/>
    </source>
</evidence>
<dbReference type="EMBL" id="JANHOG010000699">
    <property type="protein sequence ID" value="KAJ3552151.1"/>
    <property type="molecule type" value="Genomic_DNA"/>
</dbReference>